<dbReference type="RefSeq" id="WP_069584236.1">
    <property type="nucleotide sequence ID" value="NZ_LMVM01000012.1"/>
</dbReference>
<organism evidence="1 2">
    <name type="scientific">Methanobacterium bryantii</name>
    <dbReference type="NCBI Taxonomy" id="2161"/>
    <lineage>
        <taxon>Archaea</taxon>
        <taxon>Methanobacteriati</taxon>
        <taxon>Methanobacteriota</taxon>
        <taxon>Methanomada group</taxon>
        <taxon>Methanobacteria</taxon>
        <taxon>Methanobacteriales</taxon>
        <taxon>Methanobacteriaceae</taxon>
        <taxon>Methanobacterium</taxon>
    </lineage>
</organism>
<dbReference type="Proteomes" id="UP000217784">
    <property type="component" value="Unassembled WGS sequence"/>
</dbReference>
<reference evidence="1 2" key="1">
    <citation type="journal article" date="2017" name="BMC Genomics">
        <title>Genomic analysis of methanogenic archaea reveals a shift towards energy conservation.</title>
        <authorList>
            <person name="Gilmore S.P."/>
            <person name="Henske J.K."/>
            <person name="Sexton J.A."/>
            <person name="Solomon K.V."/>
            <person name="Seppala S."/>
            <person name="Yoo J.I."/>
            <person name="Huyett L.M."/>
            <person name="Pressman A."/>
            <person name="Cogan J.Z."/>
            <person name="Kivenson V."/>
            <person name="Peng X."/>
            <person name="Tan Y."/>
            <person name="Valentine D.L."/>
            <person name="O'Malley M.A."/>
        </authorList>
    </citation>
    <scope>NUCLEOTIDE SEQUENCE [LARGE SCALE GENOMIC DNA]</scope>
    <source>
        <strain evidence="1 2">M.o.H.</strain>
    </source>
</reference>
<evidence type="ECO:0000313" key="1">
    <source>
        <dbReference type="EMBL" id="PAV05029.1"/>
    </source>
</evidence>
<proteinExistence type="predicted"/>
<gene>
    <name evidence="1" type="ORF">ASJ80_12055</name>
</gene>
<comment type="caution">
    <text evidence="1">The sequence shown here is derived from an EMBL/GenBank/DDBJ whole genome shotgun (WGS) entry which is preliminary data.</text>
</comment>
<keyword evidence="2" id="KW-1185">Reference proteome</keyword>
<dbReference type="EMBL" id="LMVM01000012">
    <property type="protein sequence ID" value="PAV05029.1"/>
    <property type="molecule type" value="Genomic_DNA"/>
</dbReference>
<evidence type="ECO:0008006" key="3">
    <source>
        <dbReference type="Google" id="ProtNLM"/>
    </source>
</evidence>
<evidence type="ECO:0000313" key="2">
    <source>
        <dbReference type="Proteomes" id="UP000217784"/>
    </source>
</evidence>
<sequence length="212" mass="25121">MEWKKIPKKSNEPEVSIKDFEKGAMLIKDLIRKDLLEFNFGPSSMGFSAKEPLNPNITAEYEIQWEDVNSILNEVMEVTYLILSKEERELVLSLKDKELVKTFKERCKILRREIINKNIKRVFELQMNCKTSILKDLEWEIIVKRRNERGNSLKFPTTLIRMETNPIKRGYDESKNLLVFESDLGKIEYLIKEFTKIKNLLEEEENKMGVEK</sequence>
<dbReference type="AlphaFoldDB" id="A0A2A2H6I1"/>
<protein>
    <recommendedName>
        <fullName evidence="3">COMM domain-containing protein</fullName>
    </recommendedName>
</protein>
<accession>A0A2A2H6I1</accession>
<name>A0A2A2H6I1_METBR</name>